<name>A0A1M5EQ45_9ACTN</name>
<organism evidence="1 2">
    <name type="scientific">Jatrophihabitans endophyticus</name>
    <dbReference type="NCBI Taxonomy" id="1206085"/>
    <lineage>
        <taxon>Bacteria</taxon>
        <taxon>Bacillati</taxon>
        <taxon>Actinomycetota</taxon>
        <taxon>Actinomycetes</taxon>
        <taxon>Jatrophihabitantales</taxon>
        <taxon>Jatrophihabitantaceae</taxon>
        <taxon>Jatrophihabitans</taxon>
    </lineage>
</organism>
<dbReference type="AlphaFoldDB" id="A0A1M5EQ45"/>
<proteinExistence type="predicted"/>
<evidence type="ECO:0000313" key="2">
    <source>
        <dbReference type="Proteomes" id="UP000186132"/>
    </source>
</evidence>
<dbReference type="RefSeq" id="WP_073386458.1">
    <property type="nucleotide sequence ID" value="NZ_FQVU01000001.1"/>
</dbReference>
<accession>A0A1M5EQ45</accession>
<evidence type="ECO:0000313" key="1">
    <source>
        <dbReference type="EMBL" id="SHF81339.1"/>
    </source>
</evidence>
<keyword evidence="2" id="KW-1185">Reference proteome</keyword>
<protein>
    <submittedName>
        <fullName evidence="1">Uncharacterized protein</fullName>
    </submittedName>
</protein>
<dbReference type="EMBL" id="FQVU01000001">
    <property type="protein sequence ID" value="SHF81339.1"/>
    <property type="molecule type" value="Genomic_DNA"/>
</dbReference>
<dbReference type="Proteomes" id="UP000186132">
    <property type="component" value="Unassembled WGS sequence"/>
</dbReference>
<gene>
    <name evidence="1" type="ORF">SAMN05443575_0964</name>
</gene>
<dbReference type="STRING" id="1206085.SAMN05443575_0964"/>
<reference evidence="1 2" key="1">
    <citation type="submission" date="2016-11" db="EMBL/GenBank/DDBJ databases">
        <authorList>
            <person name="Jaros S."/>
            <person name="Januszkiewicz K."/>
            <person name="Wedrychowicz H."/>
        </authorList>
    </citation>
    <scope>NUCLEOTIDE SEQUENCE [LARGE SCALE GENOMIC DNA]</scope>
    <source>
        <strain evidence="1 2">DSM 45627</strain>
    </source>
</reference>
<sequence>MITTIATTPERTRALVATSAAHDLAGTGTWSVRAAELPRPTSVNGHLMATAAFPATGALSADDDATGGYAAAGAAVVGRKQGRPPRGIPR</sequence>